<accession>A0ABT2Y427</accession>
<dbReference type="GO" id="GO:0008483">
    <property type="term" value="F:transaminase activity"/>
    <property type="evidence" value="ECO:0007669"/>
    <property type="project" value="UniProtKB-KW"/>
</dbReference>
<dbReference type="PANTHER" id="PTHR30244:SF34">
    <property type="entry name" value="DTDP-4-AMINO-4,6-DIDEOXYGALACTOSE TRANSAMINASE"/>
    <property type="match status" value="1"/>
</dbReference>
<proteinExistence type="inferred from homology"/>
<dbReference type="CDD" id="cd00616">
    <property type="entry name" value="AHBA_syn"/>
    <property type="match status" value="1"/>
</dbReference>
<organism evidence="2 3">
    <name type="scientific">Paracholeplasma manati</name>
    <dbReference type="NCBI Taxonomy" id="591373"/>
    <lineage>
        <taxon>Bacteria</taxon>
        <taxon>Bacillati</taxon>
        <taxon>Mycoplasmatota</taxon>
        <taxon>Mollicutes</taxon>
        <taxon>Acholeplasmatales</taxon>
        <taxon>Acholeplasmataceae</taxon>
        <taxon>Paracholeplasma</taxon>
    </lineage>
</organism>
<dbReference type="InterPro" id="IPR015422">
    <property type="entry name" value="PyrdxlP-dep_Trfase_small"/>
</dbReference>
<protein>
    <submittedName>
        <fullName evidence="2">DegT/DnrJ/EryC1/StrS family aminotransferase</fullName>
    </submittedName>
</protein>
<dbReference type="Proteomes" id="UP001177160">
    <property type="component" value="Unassembled WGS sequence"/>
</dbReference>
<name>A0ABT2Y427_9MOLU</name>
<dbReference type="EMBL" id="JAOVQM010000001">
    <property type="protein sequence ID" value="MCV2231491.1"/>
    <property type="molecule type" value="Genomic_DNA"/>
</dbReference>
<evidence type="ECO:0000256" key="1">
    <source>
        <dbReference type="RuleBase" id="RU004508"/>
    </source>
</evidence>
<gene>
    <name evidence="2" type="ORF">N7548_01440</name>
</gene>
<dbReference type="InterPro" id="IPR015421">
    <property type="entry name" value="PyrdxlP-dep_Trfase_major"/>
</dbReference>
<evidence type="ECO:0000313" key="3">
    <source>
        <dbReference type="Proteomes" id="UP001177160"/>
    </source>
</evidence>
<dbReference type="SUPFAM" id="SSF53383">
    <property type="entry name" value="PLP-dependent transferases"/>
    <property type="match status" value="1"/>
</dbReference>
<reference evidence="2" key="1">
    <citation type="submission" date="2022-09" db="EMBL/GenBank/DDBJ databases">
        <title>Novel Mycoplasma species identified in domestic and wild animals.</title>
        <authorList>
            <person name="Volokhov D.V."/>
            <person name="Furtak V.A."/>
            <person name="Zagorodnyaya T.A."/>
        </authorList>
    </citation>
    <scope>NUCLEOTIDE SEQUENCE</scope>
    <source>
        <strain evidence="2">Oakley</strain>
    </source>
</reference>
<keyword evidence="2" id="KW-0032">Aminotransferase</keyword>
<comment type="caution">
    <text evidence="2">The sequence shown here is derived from an EMBL/GenBank/DDBJ whole genome shotgun (WGS) entry which is preliminary data.</text>
</comment>
<dbReference type="InterPro" id="IPR000653">
    <property type="entry name" value="DegT/StrS_aminotransferase"/>
</dbReference>
<evidence type="ECO:0000313" key="2">
    <source>
        <dbReference type="EMBL" id="MCV2231491.1"/>
    </source>
</evidence>
<dbReference type="InterPro" id="IPR015424">
    <property type="entry name" value="PyrdxlP-dep_Trfase"/>
</dbReference>
<dbReference type="PANTHER" id="PTHR30244">
    <property type="entry name" value="TRANSAMINASE"/>
    <property type="match status" value="1"/>
</dbReference>
<dbReference type="RefSeq" id="WP_263607613.1">
    <property type="nucleotide sequence ID" value="NZ_JAOVQM010000001.1"/>
</dbReference>
<sequence length="403" mass="45439">MKNILFSPPDITQEEIDEVTSALKSGWITTGPRTKELERRIAEYVGVNKAVCLNSATAAMELSLLLLGVGPGDEVITSAYTYSASAAVIDHVGAKIVLVDTAKDSYEMDYDKLEVAISDKTKVIIPVDIAGVMCDYDKLYEIVERKKNLFIPNNVRQESLGRITILSDAAHSFGAYRNNVKAGLVADITCYSFHAVKNLTTAEGGAIVWTKTFGMTDDEMYKEYMLLSLHGQSKDALSKMKKGSWEYDIVYTGYKCNLTDILASLGLVQLRRYDQLLERRFEIIKLYSETLNSNYVNILQHEDKNTRSSGHLMLVRFKGFNEMKRNQLIMYLAEQGIATNVHYKPLPMFTAYKNLGFDIINFPNAFKQYENEISLPLHTLLSDDDVIYVSEKINEYIKGLIEG</sequence>
<dbReference type="Gene3D" id="3.40.640.10">
    <property type="entry name" value="Type I PLP-dependent aspartate aminotransferase-like (Major domain)"/>
    <property type="match status" value="1"/>
</dbReference>
<keyword evidence="3" id="KW-1185">Reference proteome</keyword>
<dbReference type="Pfam" id="PF01041">
    <property type="entry name" value="DegT_DnrJ_EryC1"/>
    <property type="match status" value="1"/>
</dbReference>
<dbReference type="Gene3D" id="3.90.1150.10">
    <property type="entry name" value="Aspartate Aminotransferase, domain 1"/>
    <property type="match status" value="1"/>
</dbReference>
<keyword evidence="2" id="KW-0808">Transferase</keyword>
<comment type="similarity">
    <text evidence="1">Belongs to the DegT/DnrJ/EryC1 family.</text>
</comment>
<keyword evidence="1" id="KW-0663">Pyridoxal phosphate</keyword>
<dbReference type="PIRSF" id="PIRSF000390">
    <property type="entry name" value="PLP_StrS"/>
    <property type="match status" value="1"/>
</dbReference>